<dbReference type="Gene3D" id="3.20.20.370">
    <property type="entry name" value="Glycoside hydrolase/deacetylase"/>
    <property type="match status" value="1"/>
</dbReference>
<dbReference type="AlphaFoldDB" id="A0A1Y0ENV3"/>
<sequence length="285" mass="30426">MRWKPSPFITLSCTAHAAALAGVCAMPQHWPWMAGAVAANQLLLTGAGLWPRSDWLGANLTRLPAAAAARGEVALTFDDGPDPEVTPEVLDQLAAQGATASFFCVGQRVREQAPLARRIAAAGHTLENHTQTHPNHFAALGPSGMRAQIRDAQASIAATVGRAPRFFRAVAGLRNPMLDPVLQTEGLLLAHWTRRGFDTRDADAERVLTRLTRGLAAGDVLLLHDGHARRDAQGRPVVLTLLPRLLARLREAGLKAVALDQAVPLGHGPNPARPAATLQDAPRRP</sequence>
<protein>
    <submittedName>
        <fullName evidence="4">Polysaccharide deacetylase family protein</fullName>
    </submittedName>
</protein>
<dbReference type="KEGG" id="cser:CCO03_10070"/>
<feature type="domain" description="NodB homology" evidence="3">
    <location>
        <begin position="71"/>
        <end position="257"/>
    </location>
</feature>
<dbReference type="PANTHER" id="PTHR10587:SF137">
    <property type="entry name" value="4-DEOXY-4-FORMAMIDO-L-ARABINOSE-PHOSPHOUNDECAPRENOL DEFORMYLASE ARND-RELATED"/>
    <property type="match status" value="1"/>
</dbReference>
<dbReference type="InterPro" id="IPR002509">
    <property type="entry name" value="NODB_dom"/>
</dbReference>
<dbReference type="EMBL" id="CP021455">
    <property type="protein sequence ID" value="ARU04982.1"/>
    <property type="molecule type" value="Genomic_DNA"/>
</dbReference>
<feature type="signal peptide" evidence="2">
    <location>
        <begin position="1"/>
        <end position="17"/>
    </location>
</feature>
<name>A0A1Y0ENV3_9BURK</name>
<dbReference type="InterPro" id="IPR011330">
    <property type="entry name" value="Glyco_hydro/deAcase_b/a-brl"/>
</dbReference>
<dbReference type="GO" id="GO:0016810">
    <property type="term" value="F:hydrolase activity, acting on carbon-nitrogen (but not peptide) bonds"/>
    <property type="evidence" value="ECO:0007669"/>
    <property type="project" value="InterPro"/>
</dbReference>
<dbReference type="RefSeq" id="WP_087280624.1">
    <property type="nucleotide sequence ID" value="NZ_CP021455.1"/>
</dbReference>
<dbReference type="InterPro" id="IPR050248">
    <property type="entry name" value="Polysacc_deacetylase_ArnD"/>
</dbReference>
<dbReference type="Proteomes" id="UP000196138">
    <property type="component" value="Chromosome"/>
</dbReference>
<feature type="chain" id="PRO_5012507961" evidence="2">
    <location>
        <begin position="18"/>
        <end position="285"/>
    </location>
</feature>
<proteinExistence type="predicted"/>
<accession>A0A1Y0ENV3</accession>
<gene>
    <name evidence="4" type="ORF">CCO03_10070</name>
</gene>
<reference evidence="4 5" key="1">
    <citation type="submission" date="2017-05" db="EMBL/GenBank/DDBJ databases">
        <authorList>
            <person name="Song R."/>
            <person name="Chenine A.L."/>
            <person name="Ruprecht R.M."/>
        </authorList>
    </citation>
    <scope>NUCLEOTIDE SEQUENCE [LARGE SCALE GENOMIC DNA]</scope>
    <source>
        <strain evidence="4 5">DSM 26136</strain>
    </source>
</reference>
<evidence type="ECO:0000256" key="2">
    <source>
        <dbReference type="SAM" id="SignalP"/>
    </source>
</evidence>
<dbReference type="GO" id="GO:0005975">
    <property type="term" value="P:carbohydrate metabolic process"/>
    <property type="evidence" value="ECO:0007669"/>
    <property type="project" value="InterPro"/>
</dbReference>
<evidence type="ECO:0000313" key="4">
    <source>
        <dbReference type="EMBL" id="ARU04982.1"/>
    </source>
</evidence>
<evidence type="ECO:0000259" key="3">
    <source>
        <dbReference type="PROSITE" id="PS51677"/>
    </source>
</evidence>
<dbReference type="PROSITE" id="PS51677">
    <property type="entry name" value="NODB"/>
    <property type="match status" value="1"/>
</dbReference>
<dbReference type="PANTHER" id="PTHR10587">
    <property type="entry name" value="GLYCOSYL TRANSFERASE-RELATED"/>
    <property type="match status" value="1"/>
</dbReference>
<keyword evidence="2" id="KW-0732">Signal</keyword>
<dbReference type="SUPFAM" id="SSF88713">
    <property type="entry name" value="Glycoside hydrolase/deacetylase"/>
    <property type="match status" value="1"/>
</dbReference>
<evidence type="ECO:0000256" key="1">
    <source>
        <dbReference type="SAM" id="MobiDB-lite"/>
    </source>
</evidence>
<dbReference type="Pfam" id="PF01522">
    <property type="entry name" value="Polysacc_deac_1"/>
    <property type="match status" value="1"/>
</dbReference>
<dbReference type="CDD" id="cd10917">
    <property type="entry name" value="CE4_NodB_like_6s_7s"/>
    <property type="match status" value="1"/>
</dbReference>
<dbReference type="OrthoDB" id="276604at2"/>
<keyword evidence="5" id="KW-1185">Reference proteome</keyword>
<organism evidence="4 5">
    <name type="scientific">Comamonas serinivorans</name>
    <dbReference type="NCBI Taxonomy" id="1082851"/>
    <lineage>
        <taxon>Bacteria</taxon>
        <taxon>Pseudomonadati</taxon>
        <taxon>Pseudomonadota</taxon>
        <taxon>Betaproteobacteria</taxon>
        <taxon>Burkholderiales</taxon>
        <taxon>Comamonadaceae</taxon>
        <taxon>Comamonas</taxon>
    </lineage>
</organism>
<feature type="region of interest" description="Disordered" evidence="1">
    <location>
        <begin position="263"/>
        <end position="285"/>
    </location>
</feature>
<evidence type="ECO:0000313" key="5">
    <source>
        <dbReference type="Proteomes" id="UP000196138"/>
    </source>
</evidence>